<dbReference type="GO" id="GO:0046872">
    <property type="term" value="F:metal ion binding"/>
    <property type="evidence" value="ECO:0007669"/>
    <property type="project" value="UniProtKB-KW"/>
</dbReference>
<proteinExistence type="predicted"/>
<dbReference type="PANTHER" id="PTHR35848:SF6">
    <property type="entry name" value="CUPIN TYPE-2 DOMAIN-CONTAINING PROTEIN"/>
    <property type="match status" value="1"/>
</dbReference>
<dbReference type="InterPro" id="IPR014710">
    <property type="entry name" value="RmlC-like_jellyroll"/>
</dbReference>
<name>A0A6B1DR24_9CHLR</name>
<reference evidence="3" key="1">
    <citation type="submission" date="2019-09" db="EMBL/GenBank/DDBJ databases">
        <title>Characterisation of the sponge microbiome using genome-centric metagenomics.</title>
        <authorList>
            <person name="Engelberts J.P."/>
            <person name="Robbins S.J."/>
            <person name="De Goeij J.M."/>
            <person name="Aranda M."/>
            <person name="Bell S.C."/>
            <person name="Webster N.S."/>
        </authorList>
    </citation>
    <scope>NUCLEOTIDE SEQUENCE</scope>
    <source>
        <strain evidence="3">SB0662_bin_9</strain>
    </source>
</reference>
<dbReference type="AlphaFoldDB" id="A0A6B1DR24"/>
<evidence type="ECO:0000259" key="2">
    <source>
        <dbReference type="Pfam" id="PF07883"/>
    </source>
</evidence>
<dbReference type="CDD" id="cd02208">
    <property type="entry name" value="cupin_RmlC-like"/>
    <property type="match status" value="1"/>
</dbReference>
<sequence length="338" mass="36555">MPDPAPNNIERTWRRVRQEALPQRTFTATGTLTAAVEAAVRQVNTQLLSSNQVVRNFWPDRDRRGAAERSSLYTMNNCGQAHTRHRTQPQGGSAMAQFIHLEDGAVFHMGQGYSRRLISPDSGGRNITLNYSVFQGGQEFPQHFHEVSADIFIVLDGSVSVRQGERYTPIVKGDFAYIPPGEVHGTVNHTDDEATLISFQSPPDPELYSGDRDPAKTGVVPQPAAGGESTVRIESMWDAEAAAVQGAQVRVPAGPARGMAEMTLTCLELAPGGRLEREEQGGGETVIFIWEGTAQITSGGESGRLAHGGAVLLETDEAYAVENVGTDELTLIRCRASA</sequence>
<dbReference type="InterPro" id="IPR051610">
    <property type="entry name" value="GPI/OXD"/>
</dbReference>
<comment type="caution">
    <text evidence="3">The sequence shown here is derived from an EMBL/GenBank/DDBJ whole genome shotgun (WGS) entry which is preliminary data.</text>
</comment>
<evidence type="ECO:0000313" key="3">
    <source>
        <dbReference type="EMBL" id="MYD90090.1"/>
    </source>
</evidence>
<dbReference type="Gene3D" id="2.60.120.10">
    <property type="entry name" value="Jelly Rolls"/>
    <property type="match status" value="2"/>
</dbReference>
<dbReference type="SUPFAM" id="SSF51182">
    <property type="entry name" value="RmlC-like cupins"/>
    <property type="match status" value="2"/>
</dbReference>
<keyword evidence="1" id="KW-0479">Metal-binding</keyword>
<dbReference type="EMBL" id="VXPY01000048">
    <property type="protein sequence ID" value="MYD90090.1"/>
    <property type="molecule type" value="Genomic_DNA"/>
</dbReference>
<evidence type="ECO:0000256" key="1">
    <source>
        <dbReference type="ARBA" id="ARBA00022723"/>
    </source>
</evidence>
<dbReference type="Pfam" id="PF07883">
    <property type="entry name" value="Cupin_2"/>
    <property type="match status" value="1"/>
</dbReference>
<organism evidence="3">
    <name type="scientific">Caldilineaceae bacterium SB0662_bin_9</name>
    <dbReference type="NCBI Taxonomy" id="2605258"/>
    <lineage>
        <taxon>Bacteria</taxon>
        <taxon>Bacillati</taxon>
        <taxon>Chloroflexota</taxon>
        <taxon>Caldilineae</taxon>
        <taxon>Caldilineales</taxon>
        <taxon>Caldilineaceae</taxon>
    </lineage>
</organism>
<dbReference type="InterPro" id="IPR011051">
    <property type="entry name" value="RmlC_Cupin_sf"/>
</dbReference>
<dbReference type="InterPro" id="IPR013096">
    <property type="entry name" value="Cupin_2"/>
</dbReference>
<protein>
    <submittedName>
        <fullName evidence="3">Cupin domain-containing protein</fullName>
    </submittedName>
</protein>
<gene>
    <name evidence="3" type="ORF">F4Y08_07090</name>
</gene>
<dbReference type="PANTHER" id="PTHR35848">
    <property type="entry name" value="OXALATE-BINDING PROTEIN"/>
    <property type="match status" value="1"/>
</dbReference>
<feature type="domain" description="Cupin type-2" evidence="2">
    <location>
        <begin position="133"/>
        <end position="198"/>
    </location>
</feature>
<accession>A0A6B1DR24</accession>